<dbReference type="CTD" id="55604"/>
<dbReference type="Pfam" id="PF16000">
    <property type="entry name" value="CARMIL_C"/>
    <property type="match status" value="1"/>
</dbReference>
<dbReference type="Pfam" id="PF13516">
    <property type="entry name" value="LRR_6"/>
    <property type="match status" value="2"/>
</dbReference>
<sequence>MTVEVIPPGGSSCHSGSSCRACALRRRVSTRGSSCGPSVGSGGRRRGRPRRTSCRRGSSACAFHRTHGTRGHCSRSAASSAQLGHVQEAQGHHGGHLHSTRGDPAGFGSRVDGVVPPEAVAVLELLGAQGAEVGPLALRCFSKADATGATATVAVGATTAVAAAAAMVAAEAGGAASAAGADTRRGGGGDAGGCFRTAGSTVEAAAGAGGAAATAAAAAHSWAAARTRKSIKDVIGRKIKIALKKKVKLEVKGDKVENKVLVLTSCRAFLVTARIPTKLEVTFSYLEIHGVLCRKPTQMVVETEKCSISLKMASPEDVSEVLAHIGTSLRKIFPGFSPLRIMKKVCMEPSERLASLQALWDSQTVAEQGPCGGFSQMYACVCDWLGFSYREEVQWDVDTIYLTQDTRELNLQDFSHLDHRDLIPIIAALEYNQWFTKVSSKDLKLSTDVCEQILRVVSRSNRLEELVLENAGLRTDFAQKLASALAHNPNSGLHTINLAGNPLEDRGVSSLSIQFAKLPKGLKHLNLSKTSLSPKGVNSLSQSLSANLLTATTLNHLDLSGNILRGDDLSSMYSFLAQPNAIAHLDLSNTECSLDMVCGALLRGCLQYLAVLNLSRTVFSHRKGKEVPPSFKQFFSSSLALMQINLSGTKLSPEPLKALLLGLACNHNLKRVSLDLSNCELRSGGAQVLEGCIAEIHNITSLDISDNGLESDLSTLIVWLSKNRSIQHLALGKNFNNMKSKNLTPVLDNLVQMIQDEESPLQSLSLADSKLKNEVTIIINALGSNTSLTTVDISGNGMGDMGAKMLAKALQINTKLRTVIWDKNNITAQGFQDIAVAMEKNYTLRFMPIPMYDASQALKTNPEKTEEALQKIENYLLRNHETRKYLQEQAYRLQQGIVTSTTQQMIDRICVKVQDHLNSLRNCGGDAVQEDLKSAERLMRDAKNSKTLLPNLYHVGGASWAGASGLLSSPIQETLESMAGEVTRVVDEQLKALLESMVDAAENLCPNVMKKAHIRQDLIHASTEKISIPRTFVKNVLLEQSGIDILNKISEVKLTVASFLSDRIVDEILDALSHCHHKLADHFSRRGKALPQQDSLEIELPEEKPVKRSIIMVEELTEIERLEDLDTCMMTPKSKRKTIHSRMLRPVSRAFEMEFDLDKALEEVPIHIEDPPFPSIRQEKQSSGFISDLPSEEGKKLEHFTKLRPKRTKKQQSTHAAGCATSLVSQDGEQNGLMGRVDEGVDEFFTKKVTKMDSKRGSARGSESHELSEGGDEKKKRDFRKSGFLNLIKPRTKPERSPTVLMTEELSSPKAGVRSPAVDTPRKDTKPAEHNGSADRVEEIKTPDSLEESQGEDVGKVDRSESKGSPQGGRRYRVQMMGSGLLAEMKAKQEMKAKAACSLKKLGNDAVSQDSSSLALSSTEWLDGGGAVPKVHPENRFGLGTPEKNTKAELKVEAGSRSRSFSSRPTSPKPLLQSPKPSLSVRPTIPQKPRTASRPEDIPDSPSSPDSPKVALLPPVLKKVPSDKERESQGSPQPSPRTFSREVQRGDYYKRHSDHDSGKPSSRGKRPSKLYSTIAEEEVNAIGHRRSQPTNVSRRSWGQQAQECQEQKQWSSSKDGQQGSKSSDSGEEAEKEFIFV</sequence>
<evidence type="ECO:0000313" key="13">
    <source>
        <dbReference type="Proteomes" id="UP000694561"/>
    </source>
</evidence>
<evidence type="ECO:0000256" key="7">
    <source>
        <dbReference type="ARBA" id="ARBA00022737"/>
    </source>
</evidence>
<dbReference type="OrthoDB" id="18598at2759"/>
<keyword evidence="13" id="KW-1185">Reference proteome</keyword>
<dbReference type="SUPFAM" id="SSF52047">
    <property type="entry name" value="RNI-like"/>
    <property type="match status" value="2"/>
</dbReference>
<proteinExistence type="inferred from homology"/>
<dbReference type="Ensembl" id="ENSMMNT00015017296.1">
    <property type="protein sequence ID" value="ENSMMNP00015015751.1"/>
    <property type="gene ID" value="ENSMMNG00015011547.1"/>
</dbReference>
<feature type="compositionally biased region" description="Low complexity" evidence="9">
    <location>
        <begin position="1405"/>
        <end position="1418"/>
    </location>
</feature>
<dbReference type="Pfam" id="PF17888">
    <property type="entry name" value="Carm_PH"/>
    <property type="match status" value="1"/>
</dbReference>
<feature type="compositionally biased region" description="Basic residues" evidence="9">
    <location>
        <begin position="43"/>
        <end position="54"/>
    </location>
</feature>
<dbReference type="SMART" id="SM00368">
    <property type="entry name" value="LRR_RI"/>
    <property type="match status" value="5"/>
</dbReference>
<feature type="compositionally biased region" description="Basic and acidic residues" evidence="9">
    <location>
        <begin position="1320"/>
        <end position="1344"/>
    </location>
</feature>
<feature type="compositionally biased region" description="Basic and acidic residues" evidence="9">
    <location>
        <begin position="1353"/>
        <end position="1362"/>
    </location>
</feature>
<dbReference type="InterPro" id="IPR032675">
    <property type="entry name" value="LRR_dom_sf"/>
</dbReference>
<dbReference type="GO" id="GO:0031529">
    <property type="term" value="P:ruffle organization"/>
    <property type="evidence" value="ECO:0007669"/>
    <property type="project" value="Ensembl"/>
</dbReference>
<dbReference type="GO" id="GO:0044354">
    <property type="term" value="C:macropinosome"/>
    <property type="evidence" value="ECO:0007669"/>
    <property type="project" value="Ensembl"/>
</dbReference>
<evidence type="ECO:0000256" key="9">
    <source>
        <dbReference type="SAM" id="MobiDB-lite"/>
    </source>
</evidence>
<dbReference type="FunFam" id="3.80.10.10:FF:000009">
    <property type="entry name" value="F-actin-uncapping protein LRRC16A isoform X1"/>
    <property type="match status" value="1"/>
</dbReference>
<feature type="compositionally biased region" description="Low complexity" evidence="9">
    <location>
        <begin position="1599"/>
        <end position="1623"/>
    </location>
</feature>
<dbReference type="GO" id="GO:1902745">
    <property type="term" value="P:positive regulation of lamellipodium organization"/>
    <property type="evidence" value="ECO:0007669"/>
    <property type="project" value="Ensembl"/>
</dbReference>
<dbReference type="Gene3D" id="2.30.29.30">
    <property type="entry name" value="Pleckstrin-homology domain (PH domain)/Phosphotyrosine-binding domain (PTB)"/>
    <property type="match status" value="1"/>
</dbReference>
<dbReference type="GO" id="GO:0016477">
    <property type="term" value="P:cell migration"/>
    <property type="evidence" value="ECO:0007669"/>
    <property type="project" value="Ensembl"/>
</dbReference>
<feature type="region of interest" description="Disordered" evidence="9">
    <location>
        <begin position="1403"/>
        <end position="1636"/>
    </location>
</feature>
<dbReference type="GO" id="GO:0030032">
    <property type="term" value="P:lamellipodium assembly"/>
    <property type="evidence" value="ECO:0007669"/>
    <property type="project" value="Ensembl"/>
</dbReference>
<accession>A0A8C6BFD6</accession>
<dbReference type="GeneTree" id="ENSGT00940000155112"/>
<keyword evidence="6" id="KW-0433">Leucine-rich repeat</keyword>
<dbReference type="GO" id="GO:0051638">
    <property type="term" value="P:barbed-end actin filament uncapping"/>
    <property type="evidence" value="ECO:0007669"/>
    <property type="project" value="Ensembl"/>
</dbReference>
<dbReference type="GO" id="GO:0005829">
    <property type="term" value="C:cytosol"/>
    <property type="evidence" value="ECO:0007669"/>
    <property type="project" value="Ensembl"/>
</dbReference>
<dbReference type="InterPro" id="IPR001611">
    <property type="entry name" value="Leu-rich_rpt"/>
</dbReference>
<evidence type="ECO:0000256" key="8">
    <source>
        <dbReference type="ARBA" id="ARBA00023136"/>
    </source>
</evidence>
<dbReference type="Gene3D" id="3.80.10.10">
    <property type="entry name" value="Ribonuclease Inhibitor"/>
    <property type="match status" value="1"/>
</dbReference>
<feature type="region of interest" description="Disordered" evidence="9">
    <location>
        <begin position="1170"/>
        <end position="1190"/>
    </location>
</feature>
<feature type="region of interest" description="Disordered" evidence="9">
    <location>
        <begin position="1251"/>
        <end position="1375"/>
    </location>
</feature>
<dbReference type="Gene3D" id="6.10.140.1850">
    <property type="match status" value="1"/>
</dbReference>
<evidence type="ECO:0000259" key="11">
    <source>
        <dbReference type="Pfam" id="PF17888"/>
    </source>
</evidence>
<feature type="compositionally biased region" description="Polar residues" evidence="9">
    <location>
        <begin position="1529"/>
        <end position="1538"/>
    </location>
</feature>
<dbReference type="InterPro" id="IPR041245">
    <property type="entry name" value="CARMIL_PH"/>
</dbReference>
<feature type="compositionally biased region" description="Basic and acidic residues" evidence="9">
    <location>
        <begin position="1251"/>
        <end position="1276"/>
    </location>
</feature>
<dbReference type="GO" id="GO:0044351">
    <property type="term" value="P:macropinocytosis"/>
    <property type="evidence" value="ECO:0007669"/>
    <property type="project" value="Ensembl"/>
</dbReference>
<feature type="domain" description="CARMIL C-terminal" evidence="10">
    <location>
        <begin position="1001"/>
        <end position="1294"/>
    </location>
</feature>
<feature type="domain" description="CARMIL pleckstrin homology" evidence="11">
    <location>
        <begin position="241"/>
        <end position="334"/>
    </location>
</feature>
<comment type="subcellular location">
    <subcellularLocation>
        <location evidence="1">Cell membrane</location>
    </subcellularLocation>
    <subcellularLocation>
        <location evidence="2">Cytoplasm</location>
    </subcellularLocation>
</comment>
<dbReference type="InterPro" id="IPR051279">
    <property type="entry name" value="PP1-Reg/Actin-Interact_Protein"/>
</dbReference>
<reference evidence="12" key="1">
    <citation type="submission" date="2025-08" db="UniProtKB">
        <authorList>
            <consortium name="Ensembl"/>
        </authorList>
    </citation>
    <scope>IDENTIFICATION</scope>
</reference>
<gene>
    <name evidence="12" type="primary">CARMIL1</name>
</gene>
<feature type="region of interest" description="Disordered" evidence="9">
    <location>
        <begin position="30"/>
        <end position="111"/>
    </location>
</feature>
<dbReference type="PANTHER" id="PTHR24112:SF39">
    <property type="entry name" value="F-ACTIN-UNCAPPING PROTEIN LRRC16A"/>
    <property type="match status" value="1"/>
</dbReference>
<dbReference type="GO" id="GO:2000813">
    <property type="term" value="P:negative regulation of barbed-end actin filament capping"/>
    <property type="evidence" value="ECO:0007669"/>
    <property type="project" value="Ensembl"/>
</dbReference>
<feature type="compositionally biased region" description="Low complexity" evidence="9">
    <location>
        <begin position="1457"/>
        <end position="1480"/>
    </location>
</feature>
<reference evidence="12" key="2">
    <citation type="submission" date="2025-09" db="UniProtKB">
        <authorList>
            <consortium name="Ensembl"/>
        </authorList>
    </citation>
    <scope>IDENTIFICATION</scope>
</reference>
<evidence type="ECO:0000259" key="10">
    <source>
        <dbReference type="Pfam" id="PF16000"/>
    </source>
</evidence>
<feature type="compositionally biased region" description="Basic and acidic residues" evidence="9">
    <location>
        <begin position="1444"/>
        <end position="1456"/>
    </location>
</feature>
<dbReference type="GO" id="GO:0051496">
    <property type="term" value="P:positive regulation of stress fiber assembly"/>
    <property type="evidence" value="ECO:0007669"/>
    <property type="project" value="Ensembl"/>
</dbReference>
<evidence type="ECO:0000256" key="2">
    <source>
        <dbReference type="ARBA" id="ARBA00004496"/>
    </source>
</evidence>
<dbReference type="GO" id="GO:0044877">
    <property type="term" value="F:protein-containing complex binding"/>
    <property type="evidence" value="ECO:0007669"/>
    <property type="project" value="Ensembl"/>
</dbReference>
<dbReference type="RefSeq" id="XP_029098550.1">
    <property type="nucleotide sequence ID" value="XM_029242717.1"/>
</dbReference>
<dbReference type="InterPro" id="IPR031943">
    <property type="entry name" value="CARMIL_C"/>
</dbReference>
<feature type="compositionally biased region" description="Polar residues" evidence="9">
    <location>
        <begin position="1588"/>
        <end position="1598"/>
    </location>
</feature>
<keyword evidence="8" id="KW-0472">Membrane</keyword>
<dbReference type="GO" id="GO:0046415">
    <property type="term" value="P:urate metabolic process"/>
    <property type="evidence" value="ECO:0007669"/>
    <property type="project" value="Ensembl"/>
</dbReference>
<evidence type="ECO:0000313" key="12">
    <source>
        <dbReference type="Ensembl" id="ENSMMNP00015015751.1"/>
    </source>
</evidence>
<keyword evidence="7" id="KW-0677">Repeat</keyword>
<dbReference type="GO" id="GO:0005886">
    <property type="term" value="C:plasma membrane"/>
    <property type="evidence" value="ECO:0007669"/>
    <property type="project" value="UniProtKB-SubCell"/>
</dbReference>
<feature type="compositionally biased region" description="Basic residues" evidence="9">
    <location>
        <begin position="64"/>
        <end position="73"/>
    </location>
</feature>
<evidence type="ECO:0000256" key="6">
    <source>
        <dbReference type="ARBA" id="ARBA00022614"/>
    </source>
</evidence>
<organism evidence="12 13">
    <name type="scientific">Monodon monoceros</name>
    <name type="common">Narwhal</name>
    <name type="synonym">Ceratodon monodon</name>
    <dbReference type="NCBI Taxonomy" id="40151"/>
    <lineage>
        <taxon>Eukaryota</taxon>
        <taxon>Metazoa</taxon>
        <taxon>Chordata</taxon>
        <taxon>Craniata</taxon>
        <taxon>Vertebrata</taxon>
        <taxon>Euteleostomi</taxon>
        <taxon>Mammalia</taxon>
        <taxon>Eutheria</taxon>
        <taxon>Laurasiatheria</taxon>
        <taxon>Artiodactyla</taxon>
        <taxon>Whippomorpha</taxon>
        <taxon>Cetacea</taxon>
        <taxon>Odontoceti</taxon>
        <taxon>Monodontidae</taxon>
        <taxon>Monodon</taxon>
    </lineage>
</organism>
<evidence type="ECO:0000256" key="1">
    <source>
        <dbReference type="ARBA" id="ARBA00004236"/>
    </source>
</evidence>
<dbReference type="GO" id="GO:0034315">
    <property type="term" value="P:regulation of Arp2/3 complex-mediated actin nucleation"/>
    <property type="evidence" value="ECO:0007669"/>
    <property type="project" value="TreeGrafter"/>
</dbReference>
<dbReference type="GeneID" id="114907252"/>
<dbReference type="PANTHER" id="PTHR24112">
    <property type="entry name" value="LEUCINE-RICH REPEAT, ISOFORM F-RELATED"/>
    <property type="match status" value="1"/>
</dbReference>
<feature type="compositionally biased region" description="Basic and acidic residues" evidence="9">
    <location>
        <begin position="1539"/>
        <end position="1558"/>
    </location>
</feature>
<dbReference type="GO" id="GO:0030027">
    <property type="term" value="C:lamellipodium"/>
    <property type="evidence" value="ECO:0007669"/>
    <property type="project" value="Ensembl"/>
</dbReference>
<evidence type="ECO:0000256" key="5">
    <source>
        <dbReference type="ARBA" id="ARBA00022490"/>
    </source>
</evidence>
<dbReference type="GO" id="GO:0051639">
    <property type="term" value="P:actin filament network formation"/>
    <property type="evidence" value="ECO:0007669"/>
    <property type="project" value="Ensembl"/>
</dbReference>
<keyword evidence="5" id="KW-0963">Cytoplasm</keyword>
<dbReference type="Proteomes" id="UP000694561">
    <property type="component" value="Unplaced"/>
</dbReference>
<dbReference type="GO" id="GO:0031941">
    <property type="term" value="C:filamentous actin"/>
    <property type="evidence" value="ECO:0007669"/>
    <property type="project" value="Ensembl"/>
</dbReference>
<dbReference type="GO" id="GO:0016607">
    <property type="term" value="C:nuclear speck"/>
    <property type="evidence" value="ECO:0007669"/>
    <property type="project" value="Ensembl"/>
</dbReference>
<evidence type="ECO:0000256" key="4">
    <source>
        <dbReference type="ARBA" id="ARBA00022475"/>
    </source>
</evidence>
<dbReference type="GO" id="GO:1900026">
    <property type="term" value="P:positive regulation of substrate adhesion-dependent cell spreading"/>
    <property type="evidence" value="ECO:0007669"/>
    <property type="project" value="Ensembl"/>
</dbReference>
<comment type="similarity">
    <text evidence="3">Belongs to the CARMIL family.</text>
</comment>
<protein>
    <submittedName>
        <fullName evidence="12">Capping protein regulator and myosin 1 linker 1</fullName>
    </submittedName>
</protein>
<dbReference type="InterPro" id="IPR011993">
    <property type="entry name" value="PH-like_dom_sf"/>
</dbReference>
<name>A0A8C6BFD6_MONMO</name>
<dbReference type="GO" id="GO:0030335">
    <property type="term" value="P:positive regulation of cell migration"/>
    <property type="evidence" value="ECO:0007669"/>
    <property type="project" value="Ensembl"/>
</dbReference>
<evidence type="ECO:0000256" key="3">
    <source>
        <dbReference type="ARBA" id="ARBA00007298"/>
    </source>
</evidence>
<keyword evidence="4" id="KW-1003">Cell membrane</keyword>